<accession>A0A563VIQ8</accession>
<dbReference type="AlphaFoldDB" id="A0A563VIQ8"/>
<organism evidence="1 2">
    <name type="scientific">Hyella patelloides LEGE 07179</name>
    <dbReference type="NCBI Taxonomy" id="945734"/>
    <lineage>
        <taxon>Bacteria</taxon>
        <taxon>Bacillati</taxon>
        <taxon>Cyanobacteriota</taxon>
        <taxon>Cyanophyceae</taxon>
        <taxon>Pleurocapsales</taxon>
        <taxon>Hyellaceae</taxon>
        <taxon>Hyella</taxon>
    </lineage>
</organism>
<proteinExistence type="predicted"/>
<gene>
    <name evidence="1" type="ORF">H1P_10056</name>
</gene>
<name>A0A563VIQ8_9CYAN</name>
<keyword evidence="2" id="KW-1185">Reference proteome</keyword>
<evidence type="ECO:0000313" key="1">
    <source>
        <dbReference type="EMBL" id="VEP11271.1"/>
    </source>
</evidence>
<sequence>MMCVSGVSLFRCWESDSDWVIRYLKIPVDLSIGILVLEFR</sequence>
<evidence type="ECO:0000313" key="2">
    <source>
        <dbReference type="Proteomes" id="UP000320055"/>
    </source>
</evidence>
<dbReference type="Proteomes" id="UP000320055">
    <property type="component" value="Unassembled WGS sequence"/>
</dbReference>
<reference evidence="1 2" key="1">
    <citation type="submission" date="2019-01" db="EMBL/GenBank/DDBJ databases">
        <authorList>
            <person name="Brito A."/>
        </authorList>
    </citation>
    <scope>NUCLEOTIDE SEQUENCE [LARGE SCALE GENOMIC DNA]</scope>
    <source>
        <strain evidence="1">1</strain>
    </source>
</reference>
<dbReference type="EMBL" id="CAACVJ010000001">
    <property type="protein sequence ID" value="VEP11271.1"/>
    <property type="molecule type" value="Genomic_DNA"/>
</dbReference>
<protein>
    <submittedName>
        <fullName evidence="1">Uncharacterized protein</fullName>
    </submittedName>
</protein>